<dbReference type="RefSeq" id="WP_163487187.1">
    <property type="nucleotide sequence ID" value="NZ_CP048739.1"/>
</dbReference>
<dbReference type="Proteomes" id="UP000465846">
    <property type="component" value="Chromosome"/>
</dbReference>
<reference evidence="1 2" key="1">
    <citation type="submission" date="2020-02" db="EMBL/GenBank/DDBJ databases">
        <title>Whole genome sequence of Halogeometricum borinquense strain wsp4.</title>
        <authorList>
            <person name="Verma D.K."/>
            <person name="Gopal K."/>
            <person name="Prasad E.S."/>
        </authorList>
    </citation>
    <scope>NUCLEOTIDE SEQUENCE [LARGE SCALE GENOMIC DNA]</scope>
    <source>
        <strain evidence="2">wsp4</strain>
    </source>
</reference>
<evidence type="ECO:0000313" key="1">
    <source>
        <dbReference type="EMBL" id="QIB75407.1"/>
    </source>
</evidence>
<protein>
    <submittedName>
        <fullName evidence="1">Uncharacterized protein</fullName>
    </submittedName>
</protein>
<organism evidence="1 2">
    <name type="scientific">Halogeometricum borinquense</name>
    <dbReference type="NCBI Taxonomy" id="60847"/>
    <lineage>
        <taxon>Archaea</taxon>
        <taxon>Methanobacteriati</taxon>
        <taxon>Methanobacteriota</taxon>
        <taxon>Stenosarchaea group</taxon>
        <taxon>Halobacteria</taxon>
        <taxon>Halobacteriales</taxon>
        <taxon>Haloferacaceae</taxon>
        <taxon>Halogeometricum</taxon>
    </lineage>
</organism>
<dbReference type="GeneID" id="44080645"/>
<dbReference type="EMBL" id="CP048739">
    <property type="protein sequence ID" value="QIB75407.1"/>
    <property type="molecule type" value="Genomic_DNA"/>
</dbReference>
<gene>
    <name evidence="1" type="ORF">G3I44_14550</name>
</gene>
<evidence type="ECO:0000313" key="2">
    <source>
        <dbReference type="Proteomes" id="UP000465846"/>
    </source>
</evidence>
<dbReference type="AlphaFoldDB" id="A0A6C0UJL4"/>
<name>A0A6C0UJL4_9EURY</name>
<sequence>MATYELNPKVVRRCIDELDSLKIHPHFAAYLGLTRLAEQQGTKDRLQYDYEAYYDQFFKVTMDGERNMTIDGSEKEYLVPFTNPHARNIWRSDNQPQQVSPGTAGRSTANVGLNNVVDIDIDAATYTLLDNHWELARDHLTYEEKIPAVLVAVFMYRDYGLEADEKPEPDDLVELFREEFGFEDDERFNHLFIEDYNLGSTEVFLEQDD</sequence>
<proteinExistence type="predicted"/>
<accession>A0A6C0UJL4</accession>